<dbReference type="InterPro" id="IPR036390">
    <property type="entry name" value="WH_DNA-bd_sf"/>
</dbReference>
<keyword evidence="3" id="KW-0805">Transcription regulation</keyword>
<evidence type="ECO:0000256" key="2">
    <source>
        <dbReference type="ARBA" id="ARBA00006403"/>
    </source>
</evidence>
<dbReference type="STRING" id="1314785.A0A165B6Z0"/>
<dbReference type="Pfam" id="PF00447">
    <property type="entry name" value="HSF_DNA-bind"/>
    <property type="match status" value="1"/>
</dbReference>
<accession>A0A165B6Z0</accession>
<feature type="compositionally biased region" description="Polar residues" evidence="9">
    <location>
        <begin position="677"/>
        <end position="688"/>
    </location>
</feature>
<keyword evidence="12" id="KW-1185">Reference proteome</keyword>
<protein>
    <recommendedName>
        <fullName evidence="10">HSF-type DNA-binding domain-containing protein</fullName>
    </recommendedName>
</protein>
<dbReference type="InterPro" id="IPR000232">
    <property type="entry name" value="HSF_DNA-bd"/>
</dbReference>
<dbReference type="AlphaFoldDB" id="A0A165B6Z0"/>
<feature type="compositionally biased region" description="Polar residues" evidence="9">
    <location>
        <begin position="400"/>
        <end position="409"/>
    </location>
</feature>
<evidence type="ECO:0000259" key="10">
    <source>
        <dbReference type="SMART" id="SM00415"/>
    </source>
</evidence>
<dbReference type="SUPFAM" id="SSF46785">
    <property type="entry name" value="Winged helix' DNA-binding domain"/>
    <property type="match status" value="1"/>
</dbReference>
<keyword evidence="5" id="KW-0804">Transcription</keyword>
<dbReference type="Gene3D" id="1.10.10.10">
    <property type="entry name" value="Winged helix-like DNA-binding domain superfamily/Winged helix DNA-binding domain"/>
    <property type="match status" value="1"/>
</dbReference>
<evidence type="ECO:0000256" key="6">
    <source>
        <dbReference type="ARBA" id="ARBA00023242"/>
    </source>
</evidence>
<proteinExistence type="inferred from homology"/>
<dbReference type="InterPro" id="IPR036388">
    <property type="entry name" value="WH-like_DNA-bd_sf"/>
</dbReference>
<feature type="region of interest" description="Disordered" evidence="9">
    <location>
        <begin position="677"/>
        <end position="722"/>
    </location>
</feature>
<feature type="domain" description="HSF-type DNA-binding" evidence="10">
    <location>
        <begin position="27"/>
        <end position="145"/>
    </location>
</feature>
<comment type="similarity">
    <text evidence="2 8">Belongs to the HSF family.</text>
</comment>
<comment type="subcellular location">
    <subcellularLocation>
        <location evidence="1">Nucleus</location>
    </subcellularLocation>
</comment>
<dbReference type="SMART" id="SM00415">
    <property type="entry name" value="HSF"/>
    <property type="match status" value="1"/>
</dbReference>
<evidence type="ECO:0000256" key="3">
    <source>
        <dbReference type="ARBA" id="ARBA00023015"/>
    </source>
</evidence>
<evidence type="ECO:0000313" key="11">
    <source>
        <dbReference type="EMBL" id="KZT00387.1"/>
    </source>
</evidence>
<gene>
    <name evidence="11" type="ORF">LAESUDRAFT_718183</name>
</gene>
<name>A0A165B6Z0_9APHY</name>
<dbReference type="OrthoDB" id="60033at2759"/>
<evidence type="ECO:0000313" key="12">
    <source>
        <dbReference type="Proteomes" id="UP000076871"/>
    </source>
</evidence>
<dbReference type="PANTHER" id="PTHR10015:SF427">
    <property type="entry name" value="HEAT SHOCK FACTOR PROTEIN"/>
    <property type="match status" value="1"/>
</dbReference>
<dbReference type="GO" id="GO:0003700">
    <property type="term" value="F:DNA-binding transcription factor activity"/>
    <property type="evidence" value="ECO:0007669"/>
    <property type="project" value="InterPro"/>
</dbReference>
<evidence type="ECO:0000256" key="7">
    <source>
        <dbReference type="ARBA" id="ARBA00062171"/>
    </source>
</evidence>
<keyword evidence="4" id="KW-0238">DNA-binding</keyword>
<dbReference type="PANTHER" id="PTHR10015">
    <property type="entry name" value="HEAT SHOCK TRANSCRIPTION FACTOR"/>
    <property type="match status" value="1"/>
</dbReference>
<keyword evidence="6" id="KW-0539">Nucleus</keyword>
<comment type="subunit">
    <text evidence="7">Homotrimer. Homotrimerization increases the affinity of HSF1 to DNA. Interacts with transcriptional coregulator SSA1 on chromatin.</text>
</comment>
<dbReference type="GeneID" id="63824435"/>
<feature type="region of interest" description="Disordered" evidence="9">
    <location>
        <begin position="577"/>
        <end position="618"/>
    </location>
</feature>
<feature type="compositionally biased region" description="Low complexity" evidence="9">
    <location>
        <begin position="377"/>
        <end position="391"/>
    </location>
</feature>
<dbReference type="FunFam" id="1.10.10.10:FF:000027">
    <property type="entry name" value="Heat shock transcription factor 1"/>
    <property type="match status" value="1"/>
</dbReference>
<feature type="compositionally biased region" description="Acidic residues" evidence="9">
    <location>
        <begin position="279"/>
        <end position="288"/>
    </location>
</feature>
<dbReference type="EMBL" id="KV427687">
    <property type="protein sequence ID" value="KZT00387.1"/>
    <property type="molecule type" value="Genomic_DNA"/>
</dbReference>
<feature type="compositionally biased region" description="Polar residues" evidence="9">
    <location>
        <begin position="298"/>
        <end position="308"/>
    </location>
</feature>
<dbReference type="RefSeq" id="XP_040758127.1">
    <property type="nucleotide sequence ID" value="XM_040907406.1"/>
</dbReference>
<evidence type="ECO:0000256" key="9">
    <source>
        <dbReference type="SAM" id="MobiDB-lite"/>
    </source>
</evidence>
<dbReference type="InParanoid" id="A0A165B6Z0"/>
<feature type="compositionally biased region" description="Low complexity" evidence="9">
    <location>
        <begin position="309"/>
        <end position="333"/>
    </location>
</feature>
<reference evidence="11 12" key="1">
    <citation type="journal article" date="2016" name="Mol. Biol. Evol.">
        <title>Comparative Genomics of Early-Diverging Mushroom-Forming Fungi Provides Insights into the Origins of Lignocellulose Decay Capabilities.</title>
        <authorList>
            <person name="Nagy L.G."/>
            <person name="Riley R."/>
            <person name="Tritt A."/>
            <person name="Adam C."/>
            <person name="Daum C."/>
            <person name="Floudas D."/>
            <person name="Sun H."/>
            <person name="Yadav J.S."/>
            <person name="Pangilinan J."/>
            <person name="Larsson K.H."/>
            <person name="Matsuura K."/>
            <person name="Barry K."/>
            <person name="Labutti K."/>
            <person name="Kuo R."/>
            <person name="Ohm R.A."/>
            <person name="Bhattacharya S.S."/>
            <person name="Shirouzu T."/>
            <person name="Yoshinaga Y."/>
            <person name="Martin F.M."/>
            <person name="Grigoriev I.V."/>
            <person name="Hibbett D.S."/>
        </authorList>
    </citation>
    <scope>NUCLEOTIDE SEQUENCE [LARGE SCALE GENOMIC DNA]</scope>
    <source>
        <strain evidence="11 12">93-53</strain>
    </source>
</reference>
<feature type="compositionally biased region" description="Polar residues" evidence="9">
    <location>
        <begin position="359"/>
        <end position="376"/>
    </location>
</feature>
<dbReference type="Proteomes" id="UP000076871">
    <property type="component" value="Unassembled WGS sequence"/>
</dbReference>
<evidence type="ECO:0000256" key="4">
    <source>
        <dbReference type="ARBA" id="ARBA00023125"/>
    </source>
</evidence>
<dbReference type="GO" id="GO:0043565">
    <property type="term" value="F:sequence-specific DNA binding"/>
    <property type="evidence" value="ECO:0007669"/>
    <property type="project" value="InterPro"/>
</dbReference>
<feature type="region of interest" description="Disordered" evidence="9">
    <location>
        <begin position="269"/>
        <end position="409"/>
    </location>
</feature>
<evidence type="ECO:0000256" key="1">
    <source>
        <dbReference type="ARBA" id="ARBA00004123"/>
    </source>
</evidence>
<organism evidence="11 12">
    <name type="scientific">Laetiporus sulphureus 93-53</name>
    <dbReference type="NCBI Taxonomy" id="1314785"/>
    <lineage>
        <taxon>Eukaryota</taxon>
        <taxon>Fungi</taxon>
        <taxon>Dikarya</taxon>
        <taxon>Basidiomycota</taxon>
        <taxon>Agaricomycotina</taxon>
        <taxon>Agaricomycetes</taxon>
        <taxon>Polyporales</taxon>
        <taxon>Laetiporus</taxon>
    </lineage>
</organism>
<dbReference type="GO" id="GO:0005634">
    <property type="term" value="C:nucleus"/>
    <property type="evidence" value="ECO:0007669"/>
    <property type="project" value="UniProtKB-SubCell"/>
</dbReference>
<dbReference type="PRINTS" id="PR00056">
    <property type="entry name" value="HSFDOMAIN"/>
</dbReference>
<sequence>MSLEHQVALARTTRGESSHLSKAARQVVPPFLQKLYECADFALTEVLGSSTILGMMSLSAGQKMGIRSTYSVLNHERFAREVLGRWFKHQKFTSFVRQLNMYGFHKIPHLQQGVLKSDTDTEPWNFEHPHFHRGQPDLLCLIQRKKQPANNADEADLSDAANPSASVNGTPGQVLDINTIVNGIAAIKRHQQAISADLNALKKSNDLLWEEATLTRQRHDKQQDTINRILKFLAGVFGHTSESIHKTDDGRSPGVVPRARQRLMIGDGRLPKGKTVEVADVDDDDDGDFMNQAAPPQEGTNSPLAGQISSVGSPAMSAMSPAPSTAPSETFSPVSANSVIDSTPPGYTARPTRPAEVLSRTSAGTGSNHGSTTEMSPRTTPTVNRTPPVNNMPRSDAALSPSTMMSFAPSTPGPNHLDGMWQAAIQQVLNNPVQMQRLMQALAATQQNVGPMADNPPVNHQDTMAQLAPYTTSANTYNDYNRYRHELPVAAPMSHASLPVLNPSMPHGDEAAPLEPLLDNVSRLQKTYRDTVEIEADMDMLQNSLHTLINDLGMDPQALMSQAHENRGGLPMGGYANGHGQPQNGEHASGLPNGMRPNGMHQDASLMPNLDGHREDPSSDLFLETLLNGMSGSNGNLDFSDVTDHYDPSTRIIDGTTVGDASTDQLTSFLDEVSDTATPVARSTNMTPLPQKRKSDMAGLRIPPSAPEDHSTAASHRTKRKR</sequence>
<evidence type="ECO:0000256" key="5">
    <source>
        <dbReference type="ARBA" id="ARBA00023163"/>
    </source>
</evidence>
<evidence type="ECO:0000256" key="8">
    <source>
        <dbReference type="RuleBase" id="RU004020"/>
    </source>
</evidence>